<dbReference type="InterPro" id="IPR043917">
    <property type="entry name" value="DUF5753"/>
</dbReference>
<dbReference type="PATRIC" id="fig|42234.21.peg.3230"/>
<comment type="caution">
    <text evidence="2">The sequence shown here is derived from an EMBL/GenBank/DDBJ whole genome shotgun (WGS) entry which is preliminary data.</text>
</comment>
<dbReference type="EMBL" id="JPPY01000106">
    <property type="protein sequence ID" value="KND34594.1"/>
    <property type="molecule type" value="Genomic_DNA"/>
</dbReference>
<dbReference type="OrthoDB" id="4025114at2"/>
<dbReference type="Pfam" id="PF19054">
    <property type="entry name" value="DUF5753"/>
    <property type="match status" value="1"/>
</dbReference>
<name>A0A0L0KAB1_9ACTN</name>
<dbReference type="CDD" id="cd00093">
    <property type="entry name" value="HTH_XRE"/>
    <property type="match status" value="1"/>
</dbReference>
<dbReference type="GO" id="GO:0003677">
    <property type="term" value="F:DNA binding"/>
    <property type="evidence" value="ECO:0007669"/>
    <property type="project" value="UniProtKB-KW"/>
</dbReference>
<feature type="domain" description="DUF5753" evidence="1">
    <location>
        <begin position="102"/>
        <end position="283"/>
    </location>
</feature>
<protein>
    <submittedName>
        <fullName evidence="2">DNA-binding protein</fullName>
    </submittedName>
</protein>
<accession>A0A0L0KAB1</accession>
<proteinExistence type="predicted"/>
<organism evidence="2 3">
    <name type="scientific">Streptomyces acidiscabies</name>
    <dbReference type="NCBI Taxonomy" id="42234"/>
    <lineage>
        <taxon>Bacteria</taxon>
        <taxon>Bacillati</taxon>
        <taxon>Actinomycetota</taxon>
        <taxon>Actinomycetes</taxon>
        <taxon>Kitasatosporales</taxon>
        <taxon>Streptomycetaceae</taxon>
        <taxon>Streptomyces</taxon>
    </lineage>
</organism>
<dbReference type="Proteomes" id="UP000037151">
    <property type="component" value="Unassembled WGS sequence"/>
</dbReference>
<evidence type="ECO:0000313" key="2">
    <source>
        <dbReference type="EMBL" id="KND34594.1"/>
    </source>
</evidence>
<sequence>MAARPHPTARRIGLGHELRQLRREAGLTLAQAVDGLGFDEMTLHRVETGWKSFRQAGHLRQLLERYGLVDDDQADRLVNLQREASSREWGADGSTHMVSGLPRLLAVEAMACQIRTFHPQLVPGLLQSVEYSRAVHEMHRPIDGVTTEFVRQSMERRAHRKTALTRETDPVKFWAVLSETALRYPVGGADIMRGQYEELLTLGEAENITLQVLPQGERAYVPLHEVIIMFLVDGLPTTVGCDTPMSTVVVSDEPREVSRFSRMFDSVVSNALPPRDTSKFLHRLMRESTE</sequence>
<dbReference type="SUPFAM" id="SSF47413">
    <property type="entry name" value="lambda repressor-like DNA-binding domains"/>
    <property type="match status" value="1"/>
</dbReference>
<reference evidence="3" key="1">
    <citation type="submission" date="2014-07" db="EMBL/GenBank/DDBJ databases">
        <title>Genome sequencing of plant-pathogenic Streptomyces species.</title>
        <authorList>
            <person name="Harrison J."/>
            <person name="Sapp M."/>
            <person name="Thwaites R."/>
            <person name="Studholme D.J."/>
        </authorList>
    </citation>
    <scope>NUCLEOTIDE SEQUENCE [LARGE SCALE GENOMIC DNA]</scope>
    <source>
        <strain evidence="3">NCPPB 4445</strain>
    </source>
</reference>
<dbReference type="InterPro" id="IPR001387">
    <property type="entry name" value="Cro/C1-type_HTH"/>
</dbReference>
<dbReference type="AlphaFoldDB" id="A0A0L0KAB1"/>
<evidence type="ECO:0000313" key="3">
    <source>
        <dbReference type="Proteomes" id="UP000037151"/>
    </source>
</evidence>
<keyword evidence="2" id="KW-0238">DNA-binding</keyword>
<gene>
    <name evidence="2" type="ORF">IQ63_15695</name>
</gene>
<dbReference type="Gene3D" id="1.10.260.40">
    <property type="entry name" value="lambda repressor-like DNA-binding domains"/>
    <property type="match status" value="1"/>
</dbReference>
<dbReference type="RefSeq" id="WP_050371222.1">
    <property type="nucleotide sequence ID" value="NZ_KQ257820.1"/>
</dbReference>
<dbReference type="Pfam" id="PF13560">
    <property type="entry name" value="HTH_31"/>
    <property type="match status" value="1"/>
</dbReference>
<dbReference type="InterPro" id="IPR010982">
    <property type="entry name" value="Lambda_DNA-bd_dom_sf"/>
</dbReference>
<evidence type="ECO:0000259" key="1">
    <source>
        <dbReference type="Pfam" id="PF19054"/>
    </source>
</evidence>